<dbReference type="CDD" id="cd04301">
    <property type="entry name" value="NAT_SF"/>
    <property type="match status" value="1"/>
</dbReference>
<organism evidence="4 5">
    <name type="scientific">Actinospica acidithermotolerans</name>
    <dbReference type="NCBI Taxonomy" id="2828514"/>
    <lineage>
        <taxon>Bacteria</taxon>
        <taxon>Bacillati</taxon>
        <taxon>Actinomycetota</taxon>
        <taxon>Actinomycetes</taxon>
        <taxon>Catenulisporales</taxon>
        <taxon>Actinospicaceae</taxon>
        <taxon>Actinospica</taxon>
    </lineage>
</organism>
<keyword evidence="2" id="KW-0012">Acyltransferase</keyword>
<evidence type="ECO:0000256" key="1">
    <source>
        <dbReference type="ARBA" id="ARBA00022679"/>
    </source>
</evidence>
<comment type="caution">
    <text evidence="4">The sequence shown here is derived from an EMBL/GenBank/DDBJ whole genome shotgun (WGS) entry which is preliminary data.</text>
</comment>
<dbReference type="Proteomes" id="UP000676325">
    <property type="component" value="Unassembled WGS sequence"/>
</dbReference>
<dbReference type="InterPro" id="IPR016181">
    <property type="entry name" value="Acyl_CoA_acyltransferase"/>
</dbReference>
<sequence>MTKPLMVHPGTDDAVLDQVADIIAAAVGRQEALGLAAPLAAADYRGHLDGLMKHAAVGDAGLGVVLDPNGAILGTAQWTRSGYRTRRVLAELDRVCVQPAARGLGVGRMLVGLLATDAAEHGIEVLGLEVRGNNHGAIAVYERCGFRRTGVIPNAVAVDKDRYDVVLMHRELVRPSGVRLIGSEPTGAGSSNRR</sequence>
<dbReference type="GO" id="GO:0016747">
    <property type="term" value="F:acyltransferase activity, transferring groups other than amino-acyl groups"/>
    <property type="evidence" value="ECO:0007669"/>
    <property type="project" value="InterPro"/>
</dbReference>
<dbReference type="RefSeq" id="WP_212519328.1">
    <property type="nucleotide sequence ID" value="NZ_JAGSOH010000050.1"/>
</dbReference>
<evidence type="ECO:0000256" key="2">
    <source>
        <dbReference type="ARBA" id="ARBA00023315"/>
    </source>
</evidence>
<dbReference type="PROSITE" id="PS51186">
    <property type="entry name" value="GNAT"/>
    <property type="match status" value="1"/>
</dbReference>
<gene>
    <name evidence="4" type="ORF">KDK95_17885</name>
</gene>
<evidence type="ECO:0000313" key="4">
    <source>
        <dbReference type="EMBL" id="MBR7828189.1"/>
    </source>
</evidence>
<dbReference type="EMBL" id="JAGSOH010000050">
    <property type="protein sequence ID" value="MBR7828189.1"/>
    <property type="molecule type" value="Genomic_DNA"/>
</dbReference>
<keyword evidence="5" id="KW-1185">Reference proteome</keyword>
<dbReference type="SUPFAM" id="SSF55729">
    <property type="entry name" value="Acyl-CoA N-acyltransferases (Nat)"/>
    <property type="match status" value="1"/>
</dbReference>
<dbReference type="InterPro" id="IPR050832">
    <property type="entry name" value="Bact_Acetyltransf"/>
</dbReference>
<dbReference type="PANTHER" id="PTHR43877:SF2">
    <property type="entry name" value="AMINOALKYLPHOSPHONATE N-ACETYLTRANSFERASE-RELATED"/>
    <property type="match status" value="1"/>
</dbReference>
<proteinExistence type="predicted"/>
<accession>A0A941EFL8</accession>
<dbReference type="Pfam" id="PF00583">
    <property type="entry name" value="Acetyltransf_1"/>
    <property type="match status" value="1"/>
</dbReference>
<dbReference type="Gene3D" id="3.40.630.30">
    <property type="match status" value="1"/>
</dbReference>
<dbReference type="InterPro" id="IPR000182">
    <property type="entry name" value="GNAT_dom"/>
</dbReference>
<dbReference type="PANTHER" id="PTHR43877">
    <property type="entry name" value="AMINOALKYLPHOSPHONATE N-ACETYLTRANSFERASE-RELATED-RELATED"/>
    <property type="match status" value="1"/>
</dbReference>
<evidence type="ECO:0000259" key="3">
    <source>
        <dbReference type="PROSITE" id="PS51186"/>
    </source>
</evidence>
<name>A0A941EFL8_9ACTN</name>
<dbReference type="AlphaFoldDB" id="A0A941EFL8"/>
<reference evidence="4" key="1">
    <citation type="submission" date="2021-04" db="EMBL/GenBank/DDBJ databases">
        <title>Genome based classification of Actinospica acidithermotolerans sp. nov., an actinobacterium isolated from an Indonesian hot spring.</title>
        <authorList>
            <person name="Kusuma A.B."/>
            <person name="Putra K.E."/>
            <person name="Nafisah S."/>
            <person name="Loh J."/>
            <person name="Nouioui I."/>
            <person name="Goodfellow M."/>
        </authorList>
    </citation>
    <scope>NUCLEOTIDE SEQUENCE</scope>
    <source>
        <strain evidence="4">MGRD01-02</strain>
    </source>
</reference>
<evidence type="ECO:0000313" key="5">
    <source>
        <dbReference type="Proteomes" id="UP000676325"/>
    </source>
</evidence>
<protein>
    <submittedName>
        <fullName evidence="4">GNAT family N-acetyltransferase</fullName>
    </submittedName>
</protein>
<feature type="domain" description="N-acetyltransferase" evidence="3">
    <location>
        <begin position="5"/>
        <end position="173"/>
    </location>
</feature>
<keyword evidence="1" id="KW-0808">Transferase</keyword>